<reference evidence="1 2" key="1">
    <citation type="journal article" date="2019" name="Sci. Rep.">
        <title>Orb-weaving spider Araneus ventricosus genome elucidates the spidroin gene catalogue.</title>
        <authorList>
            <person name="Kono N."/>
            <person name="Nakamura H."/>
            <person name="Ohtoshi R."/>
            <person name="Moran D.A.P."/>
            <person name="Shinohara A."/>
            <person name="Yoshida Y."/>
            <person name="Fujiwara M."/>
            <person name="Mori M."/>
            <person name="Tomita M."/>
            <person name="Arakawa K."/>
        </authorList>
    </citation>
    <scope>NUCLEOTIDE SEQUENCE [LARGE SCALE GENOMIC DNA]</scope>
</reference>
<dbReference type="EMBL" id="BGPR01040683">
    <property type="protein sequence ID" value="GBO16857.1"/>
    <property type="molecule type" value="Genomic_DNA"/>
</dbReference>
<dbReference type="AlphaFoldDB" id="A0A4Y2UZD1"/>
<sequence>MFRQDSIGSIRAKPEFEKIINIERSVRPAFSVNPGLLSLLPFRQFLDRLGCVKLWEQCSEQIDRASIQSNQVAKKVIINIKFQDVPKHVLAIPLRRFLNLVRFDGSRFFVPRLDVTSETFRIDVPVSSMGRGSWVKPGCEETVIV</sequence>
<gene>
    <name evidence="1" type="ORF">AVEN_252957_1</name>
</gene>
<proteinExistence type="predicted"/>
<organism evidence="1 2">
    <name type="scientific">Araneus ventricosus</name>
    <name type="common">Orbweaver spider</name>
    <name type="synonym">Epeira ventricosa</name>
    <dbReference type="NCBI Taxonomy" id="182803"/>
    <lineage>
        <taxon>Eukaryota</taxon>
        <taxon>Metazoa</taxon>
        <taxon>Ecdysozoa</taxon>
        <taxon>Arthropoda</taxon>
        <taxon>Chelicerata</taxon>
        <taxon>Arachnida</taxon>
        <taxon>Araneae</taxon>
        <taxon>Araneomorphae</taxon>
        <taxon>Entelegynae</taxon>
        <taxon>Araneoidea</taxon>
        <taxon>Araneidae</taxon>
        <taxon>Araneus</taxon>
    </lineage>
</organism>
<accession>A0A4Y2UZD1</accession>
<name>A0A4Y2UZD1_ARAVE</name>
<protein>
    <submittedName>
        <fullName evidence="1">Uncharacterized protein</fullName>
    </submittedName>
</protein>
<dbReference type="Proteomes" id="UP000499080">
    <property type="component" value="Unassembled WGS sequence"/>
</dbReference>
<evidence type="ECO:0000313" key="1">
    <source>
        <dbReference type="EMBL" id="GBO16857.1"/>
    </source>
</evidence>
<comment type="caution">
    <text evidence="1">The sequence shown here is derived from an EMBL/GenBank/DDBJ whole genome shotgun (WGS) entry which is preliminary data.</text>
</comment>
<keyword evidence="2" id="KW-1185">Reference proteome</keyword>
<evidence type="ECO:0000313" key="2">
    <source>
        <dbReference type="Proteomes" id="UP000499080"/>
    </source>
</evidence>